<keyword evidence="11" id="KW-1185">Reference proteome</keyword>
<proteinExistence type="inferred from homology"/>
<evidence type="ECO:0000313" key="10">
    <source>
        <dbReference type="EMBL" id="WUT81645.1"/>
    </source>
</evidence>
<evidence type="ECO:0000256" key="1">
    <source>
        <dbReference type="ARBA" id="ARBA00004651"/>
    </source>
</evidence>
<sequence length="409" mass="41935">MASGSSRTEGASRTRLKAARLGPRDVLHVGSAGLRSRPVRVVLSALGIAIGIATMIAVVGISASSQAQLMRQLDALGTNMLVAKPGESMFSGQEVKLPKDAPGMVGRIDGVQEVGATGDLKQSVRRTEKIPKDETGGIAVKAATERLLEVLRGEVASGTWLNAANGRYPSVVLGRVAAERLGVTGPGQQVWIGDRYFTVVGVLGPMPLAPEIERSALVGWAAAQQLLGFDGHPTAVYERSTDASVRQVQKLLAPTVDPRNPQNVDVSDPSAALQAKAATEGALSTLLLGLGGIALLVGGVGVANTMIISVLERRHEIGLRRSLGATRGQIRIQFVAESLMLSGLGGLAGVGLGAAATGVYASSGGLPWVVPLWAVGGGFGATLVIGTVAGLYPAVRAARLSPTLALHAA</sequence>
<evidence type="ECO:0000256" key="2">
    <source>
        <dbReference type="ARBA" id="ARBA00022475"/>
    </source>
</evidence>
<evidence type="ECO:0000256" key="4">
    <source>
        <dbReference type="ARBA" id="ARBA00022989"/>
    </source>
</evidence>
<feature type="transmembrane region" description="Helical" evidence="7">
    <location>
        <begin position="368"/>
        <end position="392"/>
    </location>
</feature>
<evidence type="ECO:0000256" key="6">
    <source>
        <dbReference type="ARBA" id="ARBA00038076"/>
    </source>
</evidence>
<dbReference type="Pfam" id="PF12704">
    <property type="entry name" value="MacB_PCD"/>
    <property type="match status" value="1"/>
</dbReference>
<dbReference type="RefSeq" id="WP_329396134.1">
    <property type="nucleotide sequence ID" value="NZ_CP109019.1"/>
</dbReference>
<reference evidence="10" key="1">
    <citation type="submission" date="2022-10" db="EMBL/GenBank/DDBJ databases">
        <title>The complete genomes of actinobacterial strains from the NBC collection.</title>
        <authorList>
            <person name="Joergensen T.S."/>
            <person name="Alvarez Arevalo M."/>
            <person name="Sterndorff E.B."/>
            <person name="Faurdal D."/>
            <person name="Vuksanovic O."/>
            <person name="Mourched A.-S."/>
            <person name="Charusanti P."/>
            <person name="Shaw S."/>
            <person name="Blin K."/>
            <person name="Weber T."/>
        </authorList>
    </citation>
    <scope>NUCLEOTIDE SEQUENCE</scope>
    <source>
        <strain evidence="10">NBC_00668</strain>
    </source>
</reference>
<keyword evidence="2" id="KW-1003">Cell membrane</keyword>
<comment type="subcellular location">
    <subcellularLocation>
        <location evidence="1">Cell membrane</location>
        <topology evidence="1">Multi-pass membrane protein</topology>
    </subcellularLocation>
</comment>
<feature type="transmembrane region" description="Helical" evidence="7">
    <location>
        <begin position="41"/>
        <end position="63"/>
    </location>
</feature>
<dbReference type="Pfam" id="PF02687">
    <property type="entry name" value="FtsX"/>
    <property type="match status" value="1"/>
</dbReference>
<name>A0ABZ1XDP9_9ACTN</name>
<dbReference type="Proteomes" id="UP001432060">
    <property type="component" value="Chromosome"/>
</dbReference>
<dbReference type="EMBL" id="CP109019">
    <property type="protein sequence ID" value="WUT81645.1"/>
    <property type="molecule type" value="Genomic_DNA"/>
</dbReference>
<feature type="transmembrane region" description="Helical" evidence="7">
    <location>
        <begin position="332"/>
        <end position="356"/>
    </location>
</feature>
<keyword evidence="5 7" id="KW-0472">Membrane</keyword>
<dbReference type="PANTHER" id="PTHR30572:SF4">
    <property type="entry name" value="ABC TRANSPORTER PERMEASE YTRF"/>
    <property type="match status" value="1"/>
</dbReference>
<feature type="transmembrane region" description="Helical" evidence="7">
    <location>
        <begin position="286"/>
        <end position="311"/>
    </location>
</feature>
<comment type="similarity">
    <text evidence="6">Belongs to the ABC-4 integral membrane protein family.</text>
</comment>
<dbReference type="InterPro" id="IPR050250">
    <property type="entry name" value="Macrolide_Exporter_MacB"/>
</dbReference>
<protein>
    <submittedName>
        <fullName evidence="10">ABC transporter permease</fullName>
    </submittedName>
</protein>
<evidence type="ECO:0000256" key="3">
    <source>
        <dbReference type="ARBA" id="ARBA00022692"/>
    </source>
</evidence>
<evidence type="ECO:0000259" key="8">
    <source>
        <dbReference type="Pfam" id="PF02687"/>
    </source>
</evidence>
<feature type="domain" description="MacB-like periplasmic core" evidence="9">
    <location>
        <begin position="42"/>
        <end position="230"/>
    </location>
</feature>
<dbReference type="InterPro" id="IPR025857">
    <property type="entry name" value="MacB_PCD"/>
</dbReference>
<evidence type="ECO:0000256" key="7">
    <source>
        <dbReference type="SAM" id="Phobius"/>
    </source>
</evidence>
<dbReference type="PANTHER" id="PTHR30572">
    <property type="entry name" value="MEMBRANE COMPONENT OF TRANSPORTER-RELATED"/>
    <property type="match status" value="1"/>
</dbReference>
<dbReference type="InterPro" id="IPR003838">
    <property type="entry name" value="ABC3_permease_C"/>
</dbReference>
<keyword evidence="4 7" id="KW-1133">Transmembrane helix</keyword>
<accession>A0ABZ1XDP9</accession>
<evidence type="ECO:0000256" key="5">
    <source>
        <dbReference type="ARBA" id="ARBA00023136"/>
    </source>
</evidence>
<evidence type="ECO:0000313" key="11">
    <source>
        <dbReference type="Proteomes" id="UP001432060"/>
    </source>
</evidence>
<feature type="domain" description="ABC3 transporter permease C-terminal" evidence="8">
    <location>
        <begin position="291"/>
        <end position="402"/>
    </location>
</feature>
<organism evidence="10 11">
    <name type="scientific">Streptomyces melanogenes</name>
    <dbReference type="NCBI Taxonomy" id="67326"/>
    <lineage>
        <taxon>Bacteria</taxon>
        <taxon>Bacillati</taxon>
        <taxon>Actinomycetota</taxon>
        <taxon>Actinomycetes</taxon>
        <taxon>Kitasatosporales</taxon>
        <taxon>Streptomycetaceae</taxon>
        <taxon>Streptomyces</taxon>
    </lineage>
</organism>
<keyword evidence="3 7" id="KW-0812">Transmembrane</keyword>
<gene>
    <name evidence="10" type="ORF">OG515_05210</name>
</gene>
<evidence type="ECO:0000259" key="9">
    <source>
        <dbReference type="Pfam" id="PF12704"/>
    </source>
</evidence>